<dbReference type="InterPro" id="IPR002932">
    <property type="entry name" value="Glu_synthdom"/>
</dbReference>
<dbReference type="PANTHER" id="PTHR43819:SF1">
    <property type="entry name" value="ARCHAEAL-TYPE GLUTAMATE SYNTHASE [NADPH]"/>
    <property type="match status" value="1"/>
</dbReference>
<feature type="domain" description="Glutamate synthase" evidence="4">
    <location>
        <begin position="150"/>
        <end position="468"/>
    </location>
</feature>
<dbReference type="PANTHER" id="PTHR43819">
    <property type="entry name" value="ARCHAEAL-TYPE GLUTAMATE SYNTHASE [NADPH]"/>
    <property type="match status" value="1"/>
</dbReference>
<dbReference type="InterPro" id="IPR024188">
    <property type="entry name" value="GltB"/>
</dbReference>
<evidence type="ECO:0000313" key="6">
    <source>
        <dbReference type="Proteomes" id="UP000518892"/>
    </source>
</evidence>
<dbReference type="AlphaFoldDB" id="A0A7W5ER83"/>
<dbReference type="InterPro" id="IPR013785">
    <property type="entry name" value="Aldolase_TIM"/>
</dbReference>
<dbReference type="Gene3D" id="3.20.20.70">
    <property type="entry name" value="Aldolase class I"/>
    <property type="match status" value="1"/>
</dbReference>
<dbReference type="Pfam" id="PF01645">
    <property type="entry name" value="Glu_synthase"/>
    <property type="match status" value="1"/>
</dbReference>
<gene>
    <name evidence="5" type="ORF">FHR97_000769</name>
</gene>
<name>A0A7W5ER83_9GAMM</name>
<comment type="similarity">
    <text evidence="1 2">Belongs to the glutamate synthase family.</text>
</comment>
<evidence type="ECO:0000313" key="5">
    <source>
        <dbReference type="EMBL" id="MBB3229954.1"/>
    </source>
</evidence>
<dbReference type="EMBL" id="JACHXR010000001">
    <property type="protein sequence ID" value="MBB3229954.1"/>
    <property type="molecule type" value="Genomic_DNA"/>
</dbReference>
<evidence type="ECO:0000256" key="2">
    <source>
        <dbReference type="PIRNR" id="PIRNR006429"/>
    </source>
</evidence>
<dbReference type="InterPro" id="IPR027283">
    <property type="entry name" value="YerD"/>
</dbReference>
<evidence type="ECO:0000256" key="1">
    <source>
        <dbReference type="ARBA" id="ARBA00009716"/>
    </source>
</evidence>
<dbReference type="CDD" id="cd02808">
    <property type="entry name" value="GltS_FMN"/>
    <property type="match status" value="1"/>
</dbReference>
<dbReference type="GO" id="GO:0015930">
    <property type="term" value="F:glutamate synthase activity"/>
    <property type="evidence" value="ECO:0007669"/>
    <property type="project" value="InterPro"/>
</dbReference>
<keyword evidence="3" id="KW-0472">Membrane</keyword>
<dbReference type="PIRSF" id="PIRSF006429">
    <property type="entry name" value="GOGAT_lg_2"/>
    <property type="match status" value="1"/>
</dbReference>
<feature type="transmembrane region" description="Helical" evidence="3">
    <location>
        <begin position="7"/>
        <end position="23"/>
    </location>
</feature>
<reference evidence="5 6" key="1">
    <citation type="submission" date="2020-08" db="EMBL/GenBank/DDBJ databases">
        <title>Genomic Encyclopedia of Type Strains, Phase III (KMG-III): the genomes of soil and plant-associated and newly described type strains.</title>
        <authorList>
            <person name="Whitman W."/>
        </authorList>
    </citation>
    <scope>NUCLEOTIDE SEQUENCE [LARGE SCALE GENOMIC DNA]</scope>
    <source>
        <strain evidence="5 6">CECT 7744</strain>
    </source>
</reference>
<keyword evidence="3" id="KW-1133">Transmembrane helix</keyword>
<evidence type="ECO:0000259" key="4">
    <source>
        <dbReference type="Pfam" id="PF01645"/>
    </source>
</evidence>
<dbReference type="GO" id="GO:0006537">
    <property type="term" value="P:glutamate biosynthetic process"/>
    <property type="evidence" value="ECO:0007669"/>
    <property type="project" value="InterPro"/>
</dbReference>
<dbReference type="Proteomes" id="UP000518892">
    <property type="component" value="Unassembled WGS sequence"/>
</dbReference>
<dbReference type="RefSeq" id="WP_183382423.1">
    <property type="nucleotide sequence ID" value="NZ_JACHXR010000001.1"/>
</dbReference>
<protein>
    <submittedName>
        <fullName evidence="5">Glutamate synthase domain-containing protein 2</fullName>
    </submittedName>
</protein>
<accession>A0A7W5ER83</accession>
<evidence type="ECO:0000256" key="3">
    <source>
        <dbReference type="SAM" id="Phobius"/>
    </source>
</evidence>
<dbReference type="SUPFAM" id="SSF51395">
    <property type="entry name" value="FMN-linked oxidoreductases"/>
    <property type="match status" value="1"/>
</dbReference>
<sequence length="524" mass="58097">MYRHHFLSILFAVLAGIIAWGYFWYPAGFLLIVWLAFALLGAYDLRSRHNVLNNYPIIGHLRYLLEFIRPELRQYFFESEQSGRPFSRSQRNLINARADGRSDASPFGTLLDFEAAGFDYAEHSLVPKEVPEDITRLTVGGPQCERPYQASRLNISAMSYGSLSSTAVLAMNLGARRGGFAHNTGEGGISPYHQRHGGDLIWELGSAYFGCRTREGRFDAEAFRDKAGDDQVKMIELKLSQGAKPSHGGLLPAAKVNREIARIRQIEEGKDCQSPATHPEFDTPTGLLEFLARLRDLSGGKPVGMKMCLGKRSEFLSICKAMLETGIRPDFITIDGAEGGTGAAPQEFSDRLGNYINEALPFVHQCLIGTGLRDDLRLIASGKVALGFDMVVKMALGADMCNAARPFMFSVGCIQARRCHTNKCPTGVTTQDPERSRAIDVEEKSWRVARYHQGTLKAFRDLTGAMGVEHPVKLTPDMIEHRSQFAPATPYQQRIVPLAPSQLLGNDIPEAYAPHWRAASAERF</sequence>
<dbReference type="PIRSF" id="PIRSF500060">
    <property type="entry name" value="UCP500060"/>
    <property type="match status" value="1"/>
</dbReference>
<proteinExistence type="inferred from homology"/>
<keyword evidence="3" id="KW-0812">Transmembrane</keyword>
<keyword evidence="6" id="KW-1185">Reference proteome</keyword>
<organism evidence="5 6">
    <name type="scientific">Halomonas stenophila</name>
    <dbReference type="NCBI Taxonomy" id="795312"/>
    <lineage>
        <taxon>Bacteria</taxon>
        <taxon>Pseudomonadati</taxon>
        <taxon>Pseudomonadota</taxon>
        <taxon>Gammaproteobacteria</taxon>
        <taxon>Oceanospirillales</taxon>
        <taxon>Halomonadaceae</taxon>
        <taxon>Halomonas</taxon>
    </lineage>
</organism>
<comment type="caution">
    <text evidence="5">The sequence shown here is derived from an EMBL/GenBank/DDBJ whole genome shotgun (WGS) entry which is preliminary data.</text>
</comment>